<dbReference type="RefSeq" id="WP_096992537.1">
    <property type="nucleotide sequence ID" value="NZ_JBHSII010000006.1"/>
</dbReference>
<evidence type="ECO:0008006" key="4">
    <source>
        <dbReference type="Google" id="ProtNLM"/>
    </source>
</evidence>
<keyword evidence="1" id="KW-0472">Membrane</keyword>
<dbReference type="EMBL" id="OANU01000006">
    <property type="protein sequence ID" value="SNX47246.1"/>
    <property type="molecule type" value="Genomic_DNA"/>
</dbReference>
<reference evidence="3" key="1">
    <citation type="submission" date="2016-06" db="EMBL/GenBank/DDBJ databases">
        <authorList>
            <person name="Rodrigo-Torres L."/>
            <person name="Arahal R.D."/>
            <person name="Lucena T."/>
        </authorList>
    </citation>
    <scope>NUCLEOTIDE SEQUENCE [LARGE SCALE GENOMIC DNA]</scope>
    <source>
        <strain evidence="3">CECT8203</strain>
    </source>
</reference>
<dbReference type="OrthoDB" id="8558441at2"/>
<organism evidence="2 3">
    <name type="scientific">Vibrio thalassae</name>
    <dbReference type="NCBI Taxonomy" id="1243014"/>
    <lineage>
        <taxon>Bacteria</taxon>
        <taxon>Pseudomonadati</taxon>
        <taxon>Pseudomonadota</taxon>
        <taxon>Gammaproteobacteria</taxon>
        <taxon>Vibrionales</taxon>
        <taxon>Vibrionaceae</taxon>
        <taxon>Vibrio</taxon>
    </lineage>
</organism>
<dbReference type="AlphaFoldDB" id="A0A240EFB7"/>
<gene>
    <name evidence="2" type="ORF">VTH8203_00847</name>
</gene>
<dbReference type="Proteomes" id="UP000219336">
    <property type="component" value="Unassembled WGS sequence"/>
</dbReference>
<accession>A0A240EFB7</accession>
<evidence type="ECO:0000313" key="3">
    <source>
        <dbReference type="Proteomes" id="UP000219336"/>
    </source>
</evidence>
<keyword evidence="1" id="KW-1133">Transmembrane helix</keyword>
<dbReference type="InterPro" id="IPR021548">
    <property type="entry name" value="DUF2895"/>
</dbReference>
<evidence type="ECO:0000313" key="2">
    <source>
        <dbReference type="EMBL" id="SNX47246.1"/>
    </source>
</evidence>
<evidence type="ECO:0000256" key="1">
    <source>
        <dbReference type="SAM" id="Phobius"/>
    </source>
</evidence>
<keyword evidence="1" id="KW-0812">Transmembrane</keyword>
<dbReference type="Pfam" id="PF11444">
    <property type="entry name" value="DUF2895"/>
    <property type="match status" value="1"/>
</dbReference>
<keyword evidence="3" id="KW-1185">Reference proteome</keyword>
<proteinExistence type="predicted"/>
<feature type="transmembrane region" description="Helical" evidence="1">
    <location>
        <begin position="20"/>
        <end position="45"/>
    </location>
</feature>
<protein>
    <recommendedName>
        <fullName evidence="4">TraE protein</fullName>
    </recommendedName>
</protein>
<dbReference type="NCBIfam" id="TIGR03746">
    <property type="entry name" value="conj_TIGR03746"/>
    <property type="match status" value="1"/>
</dbReference>
<sequence length="215" mass="24623">MASLKLNLPKKMTSALHEHANHVVSLRITIFLLSVALMLAMVALIRAPDYITLRIPPNTANGVVMNVNDIPKSRVLSDTSYLWLELNTWLKNGKQDAVANLQAYTYYFGDSFIEQLERQYKVMDIKGELDRRRRITLVPGTLNAVDKRVIEVTKNQSWVVLLDVIIEDFYLNERVQHVKVRYPLVVERIDTNYEKNPLGLIITGFEGSPKIISEL</sequence>
<name>A0A240EFB7_9VIBR</name>